<keyword evidence="1" id="KW-1133">Transmembrane helix</keyword>
<keyword evidence="1" id="KW-0812">Transmembrane</keyword>
<evidence type="ECO:0000313" key="3">
    <source>
        <dbReference type="Proteomes" id="UP000286716"/>
    </source>
</evidence>
<evidence type="ECO:0008006" key="4">
    <source>
        <dbReference type="Google" id="ProtNLM"/>
    </source>
</evidence>
<keyword evidence="1" id="KW-0472">Membrane</keyword>
<dbReference type="NCBIfam" id="NF038083">
    <property type="entry name" value="CU044_5270_fam"/>
    <property type="match status" value="1"/>
</dbReference>
<dbReference type="EMBL" id="QHHU01000014">
    <property type="protein sequence ID" value="RSM45975.1"/>
    <property type="molecule type" value="Genomic_DNA"/>
</dbReference>
<evidence type="ECO:0000256" key="1">
    <source>
        <dbReference type="SAM" id="Phobius"/>
    </source>
</evidence>
<dbReference type="AlphaFoldDB" id="A0A428WSE0"/>
<comment type="caution">
    <text evidence="2">The sequence shown here is derived from an EMBL/GenBank/DDBJ whole genome shotgun (WGS) entry which is preliminary data.</text>
</comment>
<feature type="transmembrane region" description="Helical" evidence="1">
    <location>
        <begin position="75"/>
        <end position="94"/>
    </location>
</feature>
<dbReference type="InterPro" id="IPR047789">
    <property type="entry name" value="CU044_5270-like"/>
</dbReference>
<keyword evidence="3" id="KW-1185">Reference proteome</keyword>
<dbReference type="Proteomes" id="UP000286716">
    <property type="component" value="Unassembled WGS sequence"/>
</dbReference>
<dbReference type="RefSeq" id="WP_020643970.1">
    <property type="nucleotide sequence ID" value="NZ_QHHU01000014.1"/>
</dbReference>
<accession>A0A428WSE0</accession>
<protein>
    <recommendedName>
        <fullName evidence="4">CU044_5270 family protein</fullName>
    </recommendedName>
</protein>
<sequence>MTEDNVHRLWTDEELDEGLILMRPGELANRQPLAEARNTLLNAVRSLEGRDTLVTDTDPVTEPARKPGLPAGRRWWLSAAAAAVVVVAVGATVASTGGDHGAPSAQSTSSVPAVKFASVQQALDKAADMIHVTGEAPIPAGKFRYTETRGWYMVASKERQFAFLAEELKQTWQPSDFDSEWLLKIGQTGNKQWLLGNEQTATTTEGQNVNEIRQSGEWRARGGQFPEKALIFAGRGAGKWGAPTKQQLADLPRDPQQLYDLMLKDPYLVNKPRGGGVLTLAADLLKTGVVPADLKEAVYRAVAKIPGLKITAQVANLDGRKGVALGVTPPDGGYLYEIIVDCDTGEFIGERTTLLMPGGEGGIEGIKANTVAAYSSVRTAITDQAGTVPAGN</sequence>
<evidence type="ECO:0000313" key="2">
    <source>
        <dbReference type="EMBL" id="RSM45975.1"/>
    </source>
</evidence>
<name>A0A428WSE0_AMYBA</name>
<proteinExistence type="predicted"/>
<organism evidence="2 3">
    <name type="scientific">Amycolatopsis balhimycina DSM 5908</name>
    <dbReference type="NCBI Taxonomy" id="1081091"/>
    <lineage>
        <taxon>Bacteria</taxon>
        <taxon>Bacillati</taxon>
        <taxon>Actinomycetota</taxon>
        <taxon>Actinomycetes</taxon>
        <taxon>Pseudonocardiales</taxon>
        <taxon>Pseudonocardiaceae</taxon>
        <taxon>Amycolatopsis</taxon>
    </lineage>
</organism>
<gene>
    <name evidence="2" type="ORF">DMA12_11810</name>
</gene>
<reference evidence="2 3" key="1">
    <citation type="submission" date="2018-05" db="EMBL/GenBank/DDBJ databases">
        <title>Evolution of GPA BGCs.</title>
        <authorList>
            <person name="Waglechner N."/>
            <person name="Wright G.D."/>
        </authorList>
    </citation>
    <scope>NUCLEOTIDE SEQUENCE [LARGE SCALE GENOMIC DNA]</scope>
    <source>
        <strain evidence="2 3">DSM 5908</strain>
    </source>
</reference>
<dbReference type="OrthoDB" id="3387554at2"/>